<organism evidence="2 3">
    <name type="scientific">Lentinula boryana</name>
    <dbReference type="NCBI Taxonomy" id="40481"/>
    <lineage>
        <taxon>Eukaryota</taxon>
        <taxon>Fungi</taxon>
        <taxon>Dikarya</taxon>
        <taxon>Basidiomycota</taxon>
        <taxon>Agaricomycotina</taxon>
        <taxon>Agaricomycetes</taxon>
        <taxon>Agaricomycetidae</taxon>
        <taxon>Agaricales</taxon>
        <taxon>Marasmiineae</taxon>
        <taxon>Omphalotaceae</taxon>
        <taxon>Lentinula</taxon>
    </lineage>
</organism>
<accession>A0ABQ8QA02</accession>
<name>A0ABQ8QA02_9AGAR</name>
<dbReference type="EMBL" id="MU790660">
    <property type="protein sequence ID" value="KAJ3995283.1"/>
    <property type="molecule type" value="Genomic_DNA"/>
</dbReference>
<evidence type="ECO:0000313" key="2">
    <source>
        <dbReference type="EMBL" id="KAJ3995283.1"/>
    </source>
</evidence>
<evidence type="ECO:0000256" key="1">
    <source>
        <dbReference type="SAM" id="MobiDB-lite"/>
    </source>
</evidence>
<keyword evidence="3" id="KW-1185">Reference proteome</keyword>
<feature type="compositionally biased region" description="Low complexity" evidence="1">
    <location>
        <begin position="179"/>
        <end position="209"/>
    </location>
</feature>
<reference evidence="2" key="1">
    <citation type="submission" date="2022-08" db="EMBL/GenBank/DDBJ databases">
        <authorList>
            <consortium name="DOE Joint Genome Institute"/>
            <person name="Min B."/>
            <person name="Riley R."/>
            <person name="Sierra-Patev S."/>
            <person name="Naranjo-Ortiz M."/>
            <person name="Looney B."/>
            <person name="Konkel Z."/>
            <person name="Slot J.C."/>
            <person name="Sakamoto Y."/>
            <person name="Steenwyk J.L."/>
            <person name="Rokas A."/>
            <person name="Carro J."/>
            <person name="Camarero S."/>
            <person name="Ferreira P."/>
            <person name="Molpeceres G."/>
            <person name="Ruiz-Duenas F.J."/>
            <person name="Serrano A."/>
            <person name="Henrissat B."/>
            <person name="Drula E."/>
            <person name="Hughes K.W."/>
            <person name="Mata J.L."/>
            <person name="Ishikawa N.K."/>
            <person name="Vargas-Isla R."/>
            <person name="Ushijima S."/>
            <person name="Smith C.A."/>
            <person name="Ahrendt S."/>
            <person name="Andreopoulos W."/>
            <person name="He G."/>
            <person name="Labutti K."/>
            <person name="Lipzen A."/>
            <person name="Ng V."/>
            <person name="Sandor L."/>
            <person name="Barry K."/>
            <person name="Martinez A.T."/>
            <person name="Xiao Y."/>
            <person name="Gibbons J.G."/>
            <person name="Terashima K."/>
            <person name="Hibbett D.S."/>
            <person name="Grigoriev I.V."/>
        </authorList>
    </citation>
    <scope>NUCLEOTIDE SEQUENCE</scope>
    <source>
        <strain evidence="2">TFB10827</strain>
    </source>
</reference>
<evidence type="ECO:0000313" key="3">
    <source>
        <dbReference type="Proteomes" id="UP001163828"/>
    </source>
</evidence>
<proteinExistence type="predicted"/>
<feature type="region of interest" description="Disordered" evidence="1">
    <location>
        <begin position="177"/>
        <end position="209"/>
    </location>
</feature>
<dbReference type="Proteomes" id="UP001163828">
    <property type="component" value="Unassembled WGS sequence"/>
</dbReference>
<comment type="caution">
    <text evidence="2">The sequence shown here is derived from an EMBL/GenBank/DDBJ whole genome shotgun (WGS) entry which is preliminary data.</text>
</comment>
<protein>
    <submittedName>
        <fullName evidence="2">Uncharacterized protein</fullName>
    </submittedName>
</protein>
<sequence>MMVIRLEYTLLPIPNIMHRRNDRIRSPSVVGSRLPLPLPHPPRPLTNPPQLPTKLATWRRDFLVPTIRSQLHPYKIKSEAIRDRDLVNAQANFNSRRREIERIVGSVVEFNTTREMEFGFMSDWTPPDDIDISFDSPEWYDDDSDVQQDFFDQDRIKAVVSVTPRLTNLQKREHGSGLINRINNRQNISINKKPNSSNDNSNFKPNNNY</sequence>
<gene>
    <name evidence="2" type="ORF">F5050DRAFT_325669</name>
</gene>